<organism evidence="3 4">
    <name type="scientific">Pseudoduganella buxea</name>
    <dbReference type="NCBI Taxonomy" id="1949069"/>
    <lineage>
        <taxon>Bacteria</taxon>
        <taxon>Pseudomonadati</taxon>
        <taxon>Pseudomonadota</taxon>
        <taxon>Betaproteobacteria</taxon>
        <taxon>Burkholderiales</taxon>
        <taxon>Oxalobacteraceae</taxon>
        <taxon>Telluria group</taxon>
        <taxon>Pseudoduganella</taxon>
    </lineage>
</organism>
<protein>
    <recommendedName>
        <fullName evidence="6">DUF3325 family protein</fullName>
    </recommendedName>
</protein>
<evidence type="ECO:0000256" key="1">
    <source>
        <dbReference type="SAM" id="Phobius"/>
    </source>
</evidence>
<dbReference type="OrthoDB" id="5955115at2"/>
<feature type="transmembrane region" description="Helical" evidence="1">
    <location>
        <begin position="6"/>
        <end position="27"/>
    </location>
</feature>
<reference evidence="3 4" key="3">
    <citation type="submission" date="2019-11" db="EMBL/GenBank/DDBJ databases">
        <title>Type strains purchased from KCTC, JCM and DSMZ.</title>
        <authorList>
            <person name="Lu H."/>
        </authorList>
    </citation>
    <scope>NUCLEOTIDE SEQUENCE [LARGE SCALE GENOMIC DNA]</scope>
    <source>
        <strain evidence="3 4">KCTC 52429</strain>
    </source>
</reference>
<feature type="transmembrane region" description="Helical" evidence="1">
    <location>
        <begin position="67"/>
        <end position="88"/>
    </location>
</feature>
<dbReference type="RefSeq" id="WP_155471049.1">
    <property type="nucleotide sequence ID" value="NZ_BMKG01000003.1"/>
</dbReference>
<dbReference type="Proteomes" id="UP000430634">
    <property type="component" value="Unassembled WGS sequence"/>
</dbReference>
<reference evidence="2" key="4">
    <citation type="submission" date="2024-05" db="EMBL/GenBank/DDBJ databases">
        <authorList>
            <person name="Sun Q."/>
            <person name="Zhou Y."/>
        </authorList>
    </citation>
    <scope>NUCLEOTIDE SEQUENCE</scope>
    <source>
        <strain evidence="2">CGMCC 1.15931</strain>
    </source>
</reference>
<evidence type="ECO:0008006" key="6">
    <source>
        <dbReference type="Google" id="ProtNLM"/>
    </source>
</evidence>
<reference evidence="5" key="2">
    <citation type="journal article" date="2019" name="Int. J. Syst. Evol. Microbiol.">
        <title>The Global Catalogue of Microorganisms (GCM) 10K type strain sequencing project: providing services to taxonomists for standard genome sequencing and annotation.</title>
        <authorList>
            <consortium name="The Broad Institute Genomics Platform"/>
            <consortium name="The Broad Institute Genome Sequencing Center for Infectious Disease"/>
            <person name="Wu L."/>
            <person name="Ma J."/>
        </authorList>
    </citation>
    <scope>NUCLEOTIDE SEQUENCE [LARGE SCALE GENOMIC DNA]</scope>
    <source>
        <strain evidence="5">CGMCC 1.15931</strain>
    </source>
</reference>
<comment type="caution">
    <text evidence="3">The sequence shown here is derived from an EMBL/GenBank/DDBJ whole genome shotgun (WGS) entry which is preliminary data.</text>
</comment>
<keyword evidence="1" id="KW-1133">Transmembrane helix</keyword>
<dbReference type="EMBL" id="BMKG01000003">
    <property type="protein sequence ID" value="GGB90190.1"/>
    <property type="molecule type" value="Genomic_DNA"/>
</dbReference>
<reference evidence="2" key="1">
    <citation type="journal article" date="2014" name="Int. J. Syst. Evol. Microbiol.">
        <title>Complete genome of a new Firmicutes species belonging to the dominant human colonic microbiota ('Ruminococcus bicirculans') reveals two chromosomes and a selective capacity to utilize plant glucans.</title>
        <authorList>
            <consortium name="NISC Comparative Sequencing Program"/>
            <person name="Wegmann U."/>
            <person name="Louis P."/>
            <person name="Goesmann A."/>
            <person name="Henrissat B."/>
            <person name="Duncan S.H."/>
            <person name="Flint H.J."/>
        </authorList>
    </citation>
    <scope>NUCLEOTIDE SEQUENCE</scope>
    <source>
        <strain evidence="2">CGMCC 1.15931</strain>
    </source>
</reference>
<name>A0A6I3SYM6_9BURK</name>
<evidence type="ECO:0000313" key="5">
    <source>
        <dbReference type="Proteomes" id="UP000622638"/>
    </source>
</evidence>
<gene>
    <name evidence="2" type="ORF">GCM10011572_10310</name>
    <name evidence="3" type="ORF">GM672_13500</name>
</gene>
<keyword evidence="5" id="KW-1185">Reference proteome</keyword>
<feature type="transmembrane region" description="Helical" evidence="1">
    <location>
        <begin position="39"/>
        <end position="61"/>
    </location>
</feature>
<evidence type="ECO:0000313" key="3">
    <source>
        <dbReference type="EMBL" id="MTV53745.1"/>
    </source>
</evidence>
<keyword evidence="1" id="KW-0472">Membrane</keyword>
<dbReference type="EMBL" id="WNKZ01000034">
    <property type="protein sequence ID" value="MTV53745.1"/>
    <property type="molecule type" value="Genomic_DNA"/>
</dbReference>
<proteinExistence type="predicted"/>
<keyword evidence="1" id="KW-0812">Transmembrane</keyword>
<sequence>MKLLQALFLLAAFLCILWGPAVVIARRQMRRGQYGGARHLRFVLPAQVLLVLGLAATGEWIDAGNPAAMLVGVIAATSALGALAMQGLNALGRWRRRP</sequence>
<evidence type="ECO:0000313" key="4">
    <source>
        <dbReference type="Proteomes" id="UP000430634"/>
    </source>
</evidence>
<evidence type="ECO:0000313" key="2">
    <source>
        <dbReference type="EMBL" id="GGB90190.1"/>
    </source>
</evidence>
<dbReference type="AlphaFoldDB" id="A0A6I3SYM6"/>
<accession>A0A6I3SYM6</accession>
<dbReference type="Proteomes" id="UP000622638">
    <property type="component" value="Unassembled WGS sequence"/>
</dbReference>